<proteinExistence type="predicted"/>
<dbReference type="RefSeq" id="WP_187073135.1">
    <property type="nucleotide sequence ID" value="NZ_JACRYL010000025.1"/>
</dbReference>
<dbReference type="Gene3D" id="3.40.50.360">
    <property type="match status" value="1"/>
</dbReference>
<evidence type="ECO:0000259" key="1">
    <source>
        <dbReference type="Pfam" id="PF02525"/>
    </source>
</evidence>
<reference evidence="2 3" key="1">
    <citation type="submission" date="2020-08" db="EMBL/GenBank/DDBJ databases">
        <authorList>
            <person name="Sun Q."/>
            <person name="Inoue M."/>
        </authorList>
    </citation>
    <scope>NUCLEOTIDE SEQUENCE [LARGE SCALE GENOMIC DNA]</scope>
    <source>
        <strain evidence="2 3">CCM 8938</strain>
    </source>
</reference>
<dbReference type="EMBL" id="JACRYL010000025">
    <property type="protein sequence ID" value="MBC6112720.1"/>
    <property type="molecule type" value="Genomic_DNA"/>
</dbReference>
<dbReference type="SUPFAM" id="SSF52218">
    <property type="entry name" value="Flavoproteins"/>
    <property type="match status" value="1"/>
</dbReference>
<feature type="domain" description="Flavodoxin-like fold" evidence="1">
    <location>
        <begin position="2"/>
        <end position="169"/>
    </location>
</feature>
<evidence type="ECO:0000313" key="3">
    <source>
        <dbReference type="Proteomes" id="UP000652755"/>
    </source>
</evidence>
<protein>
    <submittedName>
        <fullName evidence="2">NAD(P)H-dependent oxidoreductase</fullName>
    </submittedName>
</protein>
<keyword evidence="3" id="KW-1185">Reference proteome</keyword>
<gene>
    <name evidence="2" type="ORF">H7U22_20040</name>
</gene>
<sequence length="190" mass="21707">MKQVLILNGDIEKTVSTGFLINAYRSGAESAGATVREIAIIDLIFNPNRLFNNRQIAELEPDLQKALNAIRQSNHVVLFCPVYVDHIPTKIKGFFDRLFMPDQIFSTQQQNINNNFSGKSGRIVSILDEATFKDWKANKKTTYLSIKKNTFEKCRISPVLTNTIGELHSLENHYSQKWVTKMEKFGLQLI</sequence>
<dbReference type="Proteomes" id="UP000652755">
    <property type="component" value="Unassembled WGS sequence"/>
</dbReference>
<dbReference type="Pfam" id="PF02525">
    <property type="entry name" value="Flavodoxin_2"/>
    <property type="match status" value="1"/>
</dbReference>
<comment type="caution">
    <text evidence="2">The sequence shown here is derived from an EMBL/GenBank/DDBJ whole genome shotgun (WGS) entry which is preliminary data.</text>
</comment>
<accession>A0ABR7KXH2</accession>
<dbReference type="InterPro" id="IPR003680">
    <property type="entry name" value="Flavodoxin_fold"/>
</dbReference>
<name>A0ABR7KXH2_9SPHI</name>
<dbReference type="InterPro" id="IPR029039">
    <property type="entry name" value="Flavoprotein-like_sf"/>
</dbReference>
<organism evidence="2 3">
    <name type="scientific">Pedobacter fastidiosus</name>
    <dbReference type="NCBI Taxonomy" id="2765361"/>
    <lineage>
        <taxon>Bacteria</taxon>
        <taxon>Pseudomonadati</taxon>
        <taxon>Bacteroidota</taxon>
        <taxon>Sphingobacteriia</taxon>
        <taxon>Sphingobacteriales</taxon>
        <taxon>Sphingobacteriaceae</taxon>
        <taxon>Pedobacter</taxon>
    </lineage>
</organism>
<evidence type="ECO:0000313" key="2">
    <source>
        <dbReference type="EMBL" id="MBC6112720.1"/>
    </source>
</evidence>